<comment type="similarity">
    <text evidence="1">Belongs to the dUTPase family.</text>
</comment>
<evidence type="ECO:0000313" key="6">
    <source>
        <dbReference type="EMBL" id="DAD97938.1"/>
    </source>
</evidence>
<dbReference type="SUPFAM" id="SSF51283">
    <property type="entry name" value="dUTPase-like"/>
    <property type="match status" value="1"/>
</dbReference>
<dbReference type="Gene3D" id="2.70.40.10">
    <property type="match status" value="1"/>
</dbReference>
<evidence type="ECO:0000256" key="1">
    <source>
        <dbReference type="ARBA" id="ARBA00006581"/>
    </source>
</evidence>
<evidence type="ECO:0000256" key="3">
    <source>
        <dbReference type="ARBA" id="ARBA00022801"/>
    </source>
</evidence>
<dbReference type="Pfam" id="PF00692">
    <property type="entry name" value="dUTPase"/>
    <property type="match status" value="1"/>
</dbReference>
<dbReference type="CDD" id="cd07557">
    <property type="entry name" value="trimeric_dUTPase"/>
    <property type="match status" value="1"/>
</dbReference>
<dbReference type="GO" id="GO:0046081">
    <property type="term" value="P:dUTP catabolic process"/>
    <property type="evidence" value="ECO:0007669"/>
    <property type="project" value="InterPro"/>
</dbReference>
<dbReference type="GO" id="GO:0004170">
    <property type="term" value="F:dUTP diphosphatase activity"/>
    <property type="evidence" value="ECO:0007669"/>
    <property type="project" value="UniProtKB-EC"/>
</dbReference>
<evidence type="ECO:0000259" key="5">
    <source>
        <dbReference type="Pfam" id="PF00692"/>
    </source>
</evidence>
<keyword evidence="4" id="KW-0546">Nucleotide metabolism</keyword>
<dbReference type="GO" id="GO:0006226">
    <property type="term" value="P:dUMP biosynthetic process"/>
    <property type="evidence" value="ECO:0007669"/>
    <property type="project" value="InterPro"/>
</dbReference>
<dbReference type="PANTHER" id="PTHR11241">
    <property type="entry name" value="DEOXYURIDINE 5'-TRIPHOSPHATE NUCLEOTIDOHYDROLASE"/>
    <property type="match status" value="1"/>
</dbReference>
<proteinExistence type="inferred from homology"/>
<dbReference type="GO" id="GO:0000287">
    <property type="term" value="F:magnesium ion binding"/>
    <property type="evidence" value="ECO:0007669"/>
    <property type="project" value="InterPro"/>
</dbReference>
<accession>A0A8S5NUM2</accession>
<dbReference type="InterPro" id="IPR008181">
    <property type="entry name" value="dUTPase"/>
</dbReference>
<sequence>MLVKRLNEYVELPTRGSKWSAGLDLYCPFDITIPADTQKKIPLGIAVQIPDFHVGLLVPRSSMHKTPLRMANSMGVIDSDYTGEICAVYDNVSCKNYTIKRGERIAQLLIVPILLPDVEETDRLYETERGSNGFGSTGK</sequence>
<organism evidence="6">
    <name type="scientific">Siphoviridae sp. ctybZ1</name>
    <dbReference type="NCBI Taxonomy" id="2825746"/>
    <lineage>
        <taxon>Viruses</taxon>
        <taxon>Duplodnaviria</taxon>
        <taxon>Heunggongvirae</taxon>
        <taxon>Uroviricota</taxon>
        <taxon>Caudoviricetes</taxon>
    </lineage>
</organism>
<protein>
    <recommendedName>
        <fullName evidence="2">dUTP diphosphatase</fullName>
        <ecNumber evidence="2">3.6.1.23</ecNumber>
    </recommendedName>
</protein>
<keyword evidence="3" id="KW-0378">Hydrolase</keyword>
<evidence type="ECO:0000256" key="4">
    <source>
        <dbReference type="ARBA" id="ARBA00023080"/>
    </source>
</evidence>
<dbReference type="EMBL" id="BK015250">
    <property type="protein sequence ID" value="DAD97938.1"/>
    <property type="molecule type" value="Genomic_DNA"/>
</dbReference>
<reference evidence="6" key="1">
    <citation type="journal article" date="2021" name="Proc. Natl. Acad. Sci. U.S.A.">
        <title>A Catalog of Tens of Thousands of Viruses from Human Metagenomes Reveals Hidden Associations with Chronic Diseases.</title>
        <authorList>
            <person name="Tisza M.J."/>
            <person name="Buck C.B."/>
        </authorList>
    </citation>
    <scope>NUCLEOTIDE SEQUENCE</scope>
    <source>
        <strain evidence="6">CtybZ1</strain>
    </source>
</reference>
<name>A0A8S5NUM2_9CAUD</name>
<feature type="domain" description="dUTPase-like" evidence="5">
    <location>
        <begin position="9"/>
        <end position="138"/>
    </location>
</feature>
<dbReference type="InterPro" id="IPR033704">
    <property type="entry name" value="dUTPase_trimeric"/>
</dbReference>
<dbReference type="InterPro" id="IPR036157">
    <property type="entry name" value="dUTPase-like_sf"/>
</dbReference>
<dbReference type="InterPro" id="IPR029054">
    <property type="entry name" value="dUTPase-like"/>
</dbReference>
<dbReference type="NCBIfam" id="NF001862">
    <property type="entry name" value="PRK00601.1"/>
    <property type="match status" value="1"/>
</dbReference>
<dbReference type="EC" id="3.6.1.23" evidence="2"/>
<dbReference type="NCBIfam" id="TIGR00576">
    <property type="entry name" value="dut"/>
    <property type="match status" value="1"/>
</dbReference>
<dbReference type="PANTHER" id="PTHR11241:SF0">
    <property type="entry name" value="DEOXYURIDINE 5'-TRIPHOSPHATE NUCLEOTIDOHYDROLASE"/>
    <property type="match status" value="1"/>
</dbReference>
<evidence type="ECO:0000256" key="2">
    <source>
        <dbReference type="ARBA" id="ARBA00012379"/>
    </source>
</evidence>